<keyword evidence="2" id="KW-1133">Transmembrane helix</keyword>
<dbReference type="eggNOG" id="ENOG502SQFB">
    <property type="taxonomic scope" value="Eukaryota"/>
</dbReference>
<reference evidence="3 4" key="1">
    <citation type="submission" date="2013-03" db="EMBL/GenBank/DDBJ databases">
        <title>The Genome Sequence of Phialophora europaea CBS 101466.</title>
        <authorList>
            <consortium name="The Broad Institute Genomics Platform"/>
            <person name="Cuomo C."/>
            <person name="de Hoog S."/>
            <person name="Gorbushina A."/>
            <person name="Walker B."/>
            <person name="Young S.K."/>
            <person name="Zeng Q."/>
            <person name="Gargeya S."/>
            <person name="Fitzgerald M."/>
            <person name="Haas B."/>
            <person name="Abouelleil A."/>
            <person name="Allen A.W."/>
            <person name="Alvarado L."/>
            <person name="Arachchi H.M."/>
            <person name="Berlin A.M."/>
            <person name="Chapman S.B."/>
            <person name="Gainer-Dewar J."/>
            <person name="Goldberg J."/>
            <person name="Griggs A."/>
            <person name="Gujja S."/>
            <person name="Hansen M."/>
            <person name="Howarth C."/>
            <person name="Imamovic A."/>
            <person name="Ireland A."/>
            <person name="Larimer J."/>
            <person name="McCowan C."/>
            <person name="Murphy C."/>
            <person name="Pearson M."/>
            <person name="Poon T.W."/>
            <person name="Priest M."/>
            <person name="Roberts A."/>
            <person name="Saif S."/>
            <person name="Shea T."/>
            <person name="Sisk P."/>
            <person name="Sykes S."/>
            <person name="Wortman J."/>
            <person name="Nusbaum C."/>
            <person name="Birren B."/>
        </authorList>
    </citation>
    <scope>NUCLEOTIDE SEQUENCE [LARGE SCALE GENOMIC DNA]</scope>
    <source>
        <strain evidence="3 4">CBS 101466</strain>
    </source>
</reference>
<dbReference type="STRING" id="1220924.W2RJM1"/>
<dbReference type="EMBL" id="KB822725">
    <property type="protein sequence ID" value="ETN36545.1"/>
    <property type="molecule type" value="Genomic_DNA"/>
</dbReference>
<feature type="compositionally biased region" description="Basic and acidic residues" evidence="1">
    <location>
        <begin position="38"/>
        <end position="47"/>
    </location>
</feature>
<feature type="transmembrane region" description="Helical" evidence="2">
    <location>
        <begin position="487"/>
        <end position="511"/>
    </location>
</feature>
<dbReference type="Proteomes" id="UP000030752">
    <property type="component" value="Unassembled WGS sequence"/>
</dbReference>
<keyword evidence="2" id="KW-0472">Membrane</keyword>
<accession>W2RJM1</accession>
<feature type="transmembrane region" description="Helical" evidence="2">
    <location>
        <begin position="249"/>
        <end position="280"/>
    </location>
</feature>
<keyword evidence="4" id="KW-1185">Reference proteome</keyword>
<proteinExistence type="predicted"/>
<feature type="transmembrane region" description="Helical" evidence="2">
    <location>
        <begin position="633"/>
        <end position="655"/>
    </location>
</feature>
<dbReference type="OrthoDB" id="3903561at2759"/>
<protein>
    <submittedName>
        <fullName evidence="3">Uncharacterized protein</fullName>
    </submittedName>
</protein>
<feature type="transmembrane region" description="Helical" evidence="2">
    <location>
        <begin position="604"/>
        <end position="627"/>
    </location>
</feature>
<dbReference type="AlphaFoldDB" id="W2RJM1"/>
<name>W2RJM1_CYPE1</name>
<dbReference type="HOGENOM" id="CLU_024133_0_0_1"/>
<evidence type="ECO:0000256" key="1">
    <source>
        <dbReference type="SAM" id="MobiDB-lite"/>
    </source>
</evidence>
<dbReference type="RefSeq" id="XP_008721363.1">
    <property type="nucleotide sequence ID" value="XM_008723141.1"/>
</dbReference>
<keyword evidence="2" id="KW-0812">Transmembrane</keyword>
<gene>
    <name evidence="3" type="ORF">HMPREF1541_08823</name>
</gene>
<dbReference type="GeneID" id="19976162"/>
<organism evidence="3 4">
    <name type="scientific">Cyphellophora europaea (strain CBS 101466)</name>
    <name type="common">Phialophora europaea</name>
    <dbReference type="NCBI Taxonomy" id="1220924"/>
    <lineage>
        <taxon>Eukaryota</taxon>
        <taxon>Fungi</taxon>
        <taxon>Dikarya</taxon>
        <taxon>Ascomycota</taxon>
        <taxon>Pezizomycotina</taxon>
        <taxon>Eurotiomycetes</taxon>
        <taxon>Chaetothyriomycetidae</taxon>
        <taxon>Chaetothyriales</taxon>
        <taxon>Cyphellophoraceae</taxon>
        <taxon>Cyphellophora</taxon>
    </lineage>
</organism>
<feature type="transmembrane region" description="Helical" evidence="2">
    <location>
        <begin position="662"/>
        <end position="680"/>
    </location>
</feature>
<evidence type="ECO:0000256" key="2">
    <source>
        <dbReference type="SAM" id="Phobius"/>
    </source>
</evidence>
<evidence type="ECO:0000313" key="3">
    <source>
        <dbReference type="EMBL" id="ETN36545.1"/>
    </source>
</evidence>
<sequence length="688" mass="77872">MGDTWIACSDISDARAQARSSILAGNNDIFQPYEPLRPFDVDNRSGEGKTPTRTTSTTPALIKYDDRPQKRGFVWQKTFWIQVLRDVQNSKFGWLGRQFFSHLLPLLSILLLLVLLILMSSLPGIFFTEEDGGCTPDGDFELSLDNLHYTPWTRSSFFAVNIKFGSYSFGIAKLIDVSWDVGVGRGGQAFLAWISYSVFTKAISYLMERSSLHHHTFKAVTLQNDTVAGMANLAKGLWSTKGSRGKATILWIIFAGAFVLLTPTWVSAMTGYTAAVVLFVQDRDSLLVPATNFKPVVYTVHDGSRLGDGFIDETRIALSFDGDAMLSYQNIYSCSPYGVDDVDAASGRIIFRSSTTNECKWMWAVSKYVAEYGLLGKYYGLLGASNTTFQQPDDSSNTTTAIQLNPALNISAHFAASLAQMQQAGYSEDDWDRMPSGHSWVDRDTGSKVFDVANPLFWESQSQTIYDEADFNDASSCQQRGEVKYQWGFSFLLLYAYVVAALVWAIGMYALHLNSWLHSHPELLKRHMGIERAVLDMSQAMKEPLVDLDPDKVRLHANSKLQTLSKNVQLTYADLCPTDDATNWARVRRWRKTFSFKQWLKDEIWWLLAAVFFDIMVILSWCSYTMYWDSLVWVAWSPYYSFIPGFGVFLVLLVGREVKRRWLLALPFLITFLVLDAMWVDARFRNPG</sequence>
<dbReference type="VEuPathDB" id="FungiDB:HMPREF1541_08823"/>
<feature type="region of interest" description="Disordered" evidence="1">
    <location>
        <begin position="38"/>
        <end position="57"/>
    </location>
</feature>
<feature type="transmembrane region" description="Helical" evidence="2">
    <location>
        <begin position="99"/>
        <end position="118"/>
    </location>
</feature>
<evidence type="ECO:0000313" key="4">
    <source>
        <dbReference type="Proteomes" id="UP000030752"/>
    </source>
</evidence>
<dbReference type="InParanoid" id="W2RJM1"/>